<accession>A0AAV6NKD5</accession>
<feature type="non-terminal residue" evidence="1">
    <location>
        <position position="1"/>
    </location>
</feature>
<dbReference type="Proteomes" id="UP000685013">
    <property type="component" value="Chromosome 5"/>
</dbReference>
<proteinExistence type="predicted"/>
<dbReference type="AlphaFoldDB" id="A0AAV6NKD5"/>
<organism evidence="1 2">
    <name type="scientific">Cucurbita argyrosperma subsp. sororia</name>
    <dbReference type="NCBI Taxonomy" id="37648"/>
    <lineage>
        <taxon>Eukaryota</taxon>
        <taxon>Viridiplantae</taxon>
        <taxon>Streptophyta</taxon>
        <taxon>Embryophyta</taxon>
        <taxon>Tracheophyta</taxon>
        <taxon>Spermatophyta</taxon>
        <taxon>Magnoliopsida</taxon>
        <taxon>eudicotyledons</taxon>
        <taxon>Gunneridae</taxon>
        <taxon>Pentapetalae</taxon>
        <taxon>rosids</taxon>
        <taxon>fabids</taxon>
        <taxon>Cucurbitales</taxon>
        <taxon>Cucurbitaceae</taxon>
        <taxon>Cucurbiteae</taxon>
        <taxon>Cucurbita</taxon>
    </lineage>
</organism>
<name>A0AAV6NKD5_9ROSI</name>
<comment type="caution">
    <text evidence="1">The sequence shown here is derived from an EMBL/GenBank/DDBJ whole genome shotgun (WGS) entry which is preliminary data.</text>
</comment>
<evidence type="ECO:0000313" key="1">
    <source>
        <dbReference type="EMBL" id="KAG6598828.1"/>
    </source>
</evidence>
<keyword evidence="2" id="KW-1185">Reference proteome</keyword>
<dbReference type="EMBL" id="JAGKQH010000005">
    <property type="protein sequence ID" value="KAG6598828.1"/>
    <property type="molecule type" value="Genomic_DNA"/>
</dbReference>
<reference evidence="1 2" key="1">
    <citation type="journal article" date="2021" name="Hortic Res">
        <title>The domestication of Cucurbita argyrosperma as revealed by the genome of its wild relative.</title>
        <authorList>
            <person name="Barrera-Redondo J."/>
            <person name="Sanchez-de la Vega G."/>
            <person name="Aguirre-Liguori J.A."/>
            <person name="Castellanos-Morales G."/>
            <person name="Gutierrez-Guerrero Y.T."/>
            <person name="Aguirre-Dugua X."/>
            <person name="Aguirre-Planter E."/>
            <person name="Tenaillon M.I."/>
            <person name="Lira-Saade R."/>
            <person name="Eguiarte L.E."/>
        </authorList>
    </citation>
    <scope>NUCLEOTIDE SEQUENCE [LARGE SCALE GENOMIC DNA]</scope>
    <source>
        <strain evidence="1">JBR-2021</strain>
    </source>
</reference>
<sequence length="129" mass="14471">MFCYQWRQTQQAIEDVKGVTSTAVLPAIGWTLAAAFSSRSHICFRFVAVTVTFASSSLKCAWQDMNSSSSISMNIFLTLRVRFTTAGFQWLCAFLSKVGSMMGNITCRLCPIKFTMWSLFHKKRALSAT</sequence>
<evidence type="ECO:0000313" key="2">
    <source>
        <dbReference type="Proteomes" id="UP000685013"/>
    </source>
</evidence>
<gene>
    <name evidence="1" type="ORF">SDJN03_08606</name>
</gene>
<protein>
    <submittedName>
        <fullName evidence="1">Uncharacterized protein</fullName>
    </submittedName>
</protein>